<evidence type="ECO:0000256" key="7">
    <source>
        <dbReference type="ARBA" id="ARBA00023242"/>
    </source>
</evidence>
<comment type="caution">
    <text evidence="11">The sequence shown here is derived from an EMBL/GenBank/DDBJ whole genome shotgun (WGS) entry which is preliminary data.</text>
</comment>
<dbReference type="Gene3D" id="3.80.10.10">
    <property type="entry name" value="Ribonuclease Inhibitor"/>
    <property type="match status" value="1"/>
</dbReference>
<dbReference type="SMART" id="SM00804">
    <property type="entry name" value="TAP_C"/>
    <property type="match status" value="1"/>
</dbReference>
<gene>
    <name evidence="11" type="primary">MEX67</name>
    <name evidence="11" type="ORF">HDU87_000848</name>
</gene>
<dbReference type="InterPro" id="IPR030217">
    <property type="entry name" value="NXF_fam"/>
</dbReference>
<dbReference type="GO" id="GO:0003723">
    <property type="term" value="F:RNA binding"/>
    <property type="evidence" value="ECO:0007669"/>
    <property type="project" value="TreeGrafter"/>
</dbReference>
<feature type="region of interest" description="Disordered" evidence="8">
    <location>
        <begin position="611"/>
        <end position="645"/>
    </location>
</feature>
<dbReference type="InterPro" id="IPR057125">
    <property type="entry name" value="NXF1/2/3/5-like_LRR"/>
</dbReference>
<evidence type="ECO:0000256" key="1">
    <source>
        <dbReference type="ARBA" id="ARBA00004123"/>
    </source>
</evidence>
<feature type="region of interest" description="Disordered" evidence="8">
    <location>
        <begin position="1"/>
        <end position="70"/>
    </location>
</feature>
<evidence type="ECO:0000256" key="4">
    <source>
        <dbReference type="ARBA" id="ARBA00022614"/>
    </source>
</evidence>
<feature type="region of interest" description="Disordered" evidence="8">
    <location>
        <begin position="97"/>
        <end position="121"/>
    </location>
</feature>
<evidence type="ECO:0000256" key="8">
    <source>
        <dbReference type="SAM" id="MobiDB-lite"/>
    </source>
</evidence>
<dbReference type="Proteomes" id="UP001212152">
    <property type="component" value="Unassembled WGS sequence"/>
</dbReference>
<feature type="compositionally biased region" description="Gly residues" evidence="8">
    <location>
        <begin position="39"/>
        <end position="55"/>
    </location>
</feature>
<organism evidence="11 12">
    <name type="scientific">Geranomyces variabilis</name>
    <dbReference type="NCBI Taxonomy" id="109894"/>
    <lineage>
        <taxon>Eukaryota</taxon>
        <taxon>Fungi</taxon>
        <taxon>Fungi incertae sedis</taxon>
        <taxon>Chytridiomycota</taxon>
        <taxon>Chytridiomycota incertae sedis</taxon>
        <taxon>Chytridiomycetes</taxon>
        <taxon>Spizellomycetales</taxon>
        <taxon>Powellomycetaceae</taxon>
        <taxon>Geranomyces</taxon>
    </lineage>
</organism>
<keyword evidence="12" id="KW-1185">Reference proteome</keyword>
<evidence type="ECO:0000313" key="11">
    <source>
        <dbReference type="EMBL" id="KAJ3169329.1"/>
    </source>
</evidence>
<feature type="domain" description="NTF2" evidence="9">
    <location>
        <begin position="421"/>
        <end position="593"/>
    </location>
</feature>
<feature type="region of interest" description="Disordered" evidence="8">
    <location>
        <begin position="203"/>
        <end position="226"/>
    </location>
</feature>
<proteinExistence type="inferred from homology"/>
<dbReference type="PROSITE" id="PS51450">
    <property type="entry name" value="LRR"/>
    <property type="match status" value="2"/>
</dbReference>
<evidence type="ECO:0000256" key="3">
    <source>
        <dbReference type="ARBA" id="ARBA00022448"/>
    </source>
</evidence>
<dbReference type="SUPFAM" id="SSF52058">
    <property type="entry name" value="L domain-like"/>
    <property type="match status" value="1"/>
</dbReference>
<evidence type="ECO:0000256" key="5">
    <source>
        <dbReference type="ARBA" id="ARBA00022737"/>
    </source>
</evidence>
<dbReference type="PANTHER" id="PTHR10662">
    <property type="entry name" value="NUCLEAR RNA EXPORT FACTOR"/>
    <property type="match status" value="1"/>
</dbReference>
<evidence type="ECO:0000259" key="9">
    <source>
        <dbReference type="PROSITE" id="PS50177"/>
    </source>
</evidence>
<dbReference type="InterPro" id="IPR018222">
    <property type="entry name" value="Nuclear_transport_factor_2_euk"/>
</dbReference>
<dbReference type="PANTHER" id="PTHR10662:SF22">
    <property type="entry name" value="NUCLEAR RNA EXPORT FACTOR 1"/>
    <property type="match status" value="1"/>
</dbReference>
<dbReference type="PROSITE" id="PS51281">
    <property type="entry name" value="TAP_C"/>
    <property type="match status" value="1"/>
</dbReference>
<dbReference type="SUPFAM" id="SSF46934">
    <property type="entry name" value="UBA-like"/>
    <property type="match status" value="1"/>
</dbReference>
<dbReference type="InterPro" id="IPR001611">
    <property type="entry name" value="Leu-rich_rpt"/>
</dbReference>
<evidence type="ECO:0000256" key="2">
    <source>
        <dbReference type="ARBA" id="ARBA00009285"/>
    </source>
</evidence>
<dbReference type="EMBL" id="JADGJQ010000110">
    <property type="protein sequence ID" value="KAJ3169329.1"/>
    <property type="molecule type" value="Genomic_DNA"/>
</dbReference>
<dbReference type="Pfam" id="PF24048">
    <property type="entry name" value="LRR_NXF1-5"/>
    <property type="match status" value="1"/>
</dbReference>
<evidence type="ECO:0000256" key="6">
    <source>
        <dbReference type="ARBA" id="ARBA00022816"/>
    </source>
</evidence>
<dbReference type="GO" id="GO:0005634">
    <property type="term" value="C:nucleus"/>
    <property type="evidence" value="ECO:0007669"/>
    <property type="project" value="UniProtKB-SubCell"/>
</dbReference>
<dbReference type="Pfam" id="PF22602">
    <property type="entry name" value="NXF_NTF2"/>
    <property type="match status" value="1"/>
</dbReference>
<dbReference type="InterPro" id="IPR002075">
    <property type="entry name" value="NTF2_dom"/>
</dbReference>
<dbReference type="InterPro" id="IPR005637">
    <property type="entry name" value="TAP_C_dom"/>
</dbReference>
<keyword evidence="4" id="KW-0433">Leucine-rich repeat</keyword>
<dbReference type="Pfam" id="PF03943">
    <property type="entry name" value="TAP_C"/>
    <property type="match status" value="1"/>
</dbReference>
<keyword evidence="3" id="KW-0813">Transport</keyword>
<reference evidence="11" key="1">
    <citation type="submission" date="2020-05" db="EMBL/GenBank/DDBJ databases">
        <title>Phylogenomic resolution of chytrid fungi.</title>
        <authorList>
            <person name="Stajich J.E."/>
            <person name="Amses K."/>
            <person name="Simmons R."/>
            <person name="Seto K."/>
            <person name="Myers J."/>
            <person name="Bonds A."/>
            <person name="Quandt C.A."/>
            <person name="Barry K."/>
            <person name="Liu P."/>
            <person name="Grigoriev I."/>
            <person name="Longcore J.E."/>
            <person name="James T.Y."/>
        </authorList>
    </citation>
    <scope>NUCLEOTIDE SEQUENCE</scope>
    <source>
        <strain evidence="11">JEL0379</strain>
    </source>
</reference>
<dbReference type="AlphaFoldDB" id="A0AAD5TC84"/>
<dbReference type="InterPro" id="IPR032710">
    <property type="entry name" value="NTF2-like_dom_sf"/>
</dbReference>
<comment type="similarity">
    <text evidence="2">Belongs to the NXF family.</text>
</comment>
<dbReference type="InterPro" id="IPR032675">
    <property type="entry name" value="LRR_dom_sf"/>
</dbReference>
<dbReference type="Gene3D" id="1.10.8.10">
    <property type="entry name" value="DNA helicase RuvA subunit, C-terminal domain"/>
    <property type="match status" value="1"/>
</dbReference>
<dbReference type="SUPFAM" id="SSF54427">
    <property type="entry name" value="NTF2-like"/>
    <property type="match status" value="1"/>
</dbReference>
<dbReference type="GO" id="GO:0016973">
    <property type="term" value="P:poly(A)+ mRNA export from nucleus"/>
    <property type="evidence" value="ECO:0007669"/>
    <property type="project" value="TreeGrafter"/>
</dbReference>
<evidence type="ECO:0000259" key="10">
    <source>
        <dbReference type="PROSITE" id="PS51281"/>
    </source>
</evidence>
<dbReference type="CDD" id="cd14342">
    <property type="entry name" value="UBA_TAP-C"/>
    <property type="match status" value="1"/>
</dbReference>
<sequence length="716" mass="76764">MMSYTSGRSRGGRGSSSFLADGRSRHHANDSFGGVSNTFGGGVDGASSGSGGGRRGASSRGRGARGATGFGGGFANGVRLALDADGDVVMAGKDLDRRGKHTPYARPQGDRPQRFVPGPVPPDVAVDQVIVTGMPSDTTPPGLASFITKKLDEINGSAPEVLDMRVHHNGGIVFKLPNGIEANKVAQLSGVYFRRVKITVQQGRGGTLSRPPPSHPNTGTTTTMRSAGGNGLSLLEILRQVIQTRYNADARLLDLTNVISDPDLLKAGVVPFAPDSKFGGVMCKMISQQCPEVETLSLASNQLTTLQPFSALPSFLPKLTALSLGDNLLRSLRDIEPLKGADLTLLRELVLAGNPVRERELGKAAGLVVFRSNIKKLFPSIDMLDMEPVVGDITFAVDALSMDLPLPTKPGFMDTPETAALVQDFVQTFLGLFETNRRGLLNLYHDHSSFSLMLDTRSVHINTGGRPASARERDPHVFSGWRNFDHNLEKNKNTDKRVTTIAKGGAKIVQAFEMLPKIKYPPYPGPQYLVEGYQTGTGADLTLYVFLHGEFKEVSGNTNRSFDRTFVIVAAPPGSQAALAGIPYCVANDQMVVRSYAGNKAWANLKAATTPHQPSLSSSVPPPQVHHHLHGGAAAAAPPPHQPAQLPDATVLKQLQIHHQLDDERQAIIIKFATATGLNYQFSLDCLAQNNWSADAAMHSYMNVKDQIPPAAYQLG</sequence>
<evidence type="ECO:0000313" key="12">
    <source>
        <dbReference type="Proteomes" id="UP001212152"/>
    </source>
</evidence>
<keyword evidence="6" id="KW-0509">mRNA transport</keyword>
<name>A0AAD5TC84_9FUNG</name>
<dbReference type="PROSITE" id="PS50177">
    <property type="entry name" value="NTF2_DOMAIN"/>
    <property type="match status" value="1"/>
</dbReference>
<keyword evidence="7" id="KW-0539">Nucleus</keyword>
<keyword evidence="5" id="KW-0677">Repeat</keyword>
<feature type="compositionally biased region" description="Polar residues" evidence="8">
    <location>
        <begin position="216"/>
        <end position="225"/>
    </location>
</feature>
<protein>
    <submittedName>
        <fullName evidence="11">Nuclear mRNA export, poly(A)+RNA binding protein</fullName>
    </submittedName>
</protein>
<comment type="subcellular location">
    <subcellularLocation>
        <location evidence="1">Nucleus</location>
    </subcellularLocation>
</comment>
<feature type="domain" description="TAP-C" evidence="10">
    <location>
        <begin position="663"/>
        <end position="716"/>
    </location>
</feature>
<dbReference type="InterPro" id="IPR009060">
    <property type="entry name" value="UBA-like_sf"/>
</dbReference>
<accession>A0AAD5TC84</accession>
<dbReference type="Gene3D" id="3.10.450.50">
    <property type="match status" value="1"/>
</dbReference>